<name>M3CGA5_SPHMS</name>
<dbReference type="EMBL" id="KB456264">
    <property type="protein sequence ID" value="EMF12833.1"/>
    <property type="molecule type" value="Genomic_DNA"/>
</dbReference>
<accession>M3CGA5</accession>
<feature type="chain" id="PRO_5004031840" evidence="1">
    <location>
        <begin position="19"/>
        <end position="140"/>
    </location>
</feature>
<dbReference type="OrthoDB" id="3639536at2759"/>
<keyword evidence="3" id="KW-1185">Reference proteome</keyword>
<dbReference type="GeneID" id="27898470"/>
<proteinExistence type="predicted"/>
<evidence type="ECO:0000313" key="2">
    <source>
        <dbReference type="EMBL" id="EMF12833.1"/>
    </source>
</evidence>
<evidence type="ECO:0000256" key="1">
    <source>
        <dbReference type="SAM" id="SignalP"/>
    </source>
</evidence>
<sequence>MQQPIALAAAFFAVGGMAQWSYTDCSQLLGGSGYVCSPDYSTVSYCQPGLEPEVVDSQYCDYGDCWADQFNGFCTYEISKKNQARGPTDCTQVNPEGGYVCSEDYTTLYQCSGSVKAVADICDDPTCFASTTGDQGMCIR</sequence>
<organism evidence="2 3">
    <name type="scientific">Sphaerulina musiva (strain SO2202)</name>
    <name type="common">Poplar stem canker fungus</name>
    <name type="synonym">Septoria musiva</name>
    <dbReference type="NCBI Taxonomy" id="692275"/>
    <lineage>
        <taxon>Eukaryota</taxon>
        <taxon>Fungi</taxon>
        <taxon>Dikarya</taxon>
        <taxon>Ascomycota</taxon>
        <taxon>Pezizomycotina</taxon>
        <taxon>Dothideomycetes</taxon>
        <taxon>Dothideomycetidae</taxon>
        <taxon>Mycosphaerellales</taxon>
        <taxon>Mycosphaerellaceae</taxon>
        <taxon>Sphaerulina</taxon>
    </lineage>
</organism>
<keyword evidence="1" id="KW-0732">Signal</keyword>
<reference evidence="2 3" key="1">
    <citation type="journal article" date="2012" name="PLoS Pathog.">
        <title>Diverse lifestyles and strategies of plant pathogenesis encoded in the genomes of eighteen Dothideomycetes fungi.</title>
        <authorList>
            <person name="Ohm R.A."/>
            <person name="Feau N."/>
            <person name="Henrissat B."/>
            <person name="Schoch C.L."/>
            <person name="Horwitz B.A."/>
            <person name="Barry K.W."/>
            <person name="Condon B.J."/>
            <person name="Copeland A.C."/>
            <person name="Dhillon B."/>
            <person name="Glaser F."/>
            <person name="Hesse C.N."/>
            <person name="Kosti I."/>
            <person name="LaButti K."/>
            <person name="Lindquist E.A."/>
            <person name="Lucas S."/>
            <person name="Salamov A.A."/>
            <person name="Bradshaw R.E."/>
            <person name="Ciuffetti L."/>
            <person name="Hamelin R.C."/>
            <person name="Kema G.H.J."/>
            <person name="Lawrence C."/>
            <person name="Scott J.A."/>
            <person name="Spatafora J.W."/>
            <person name="Turgeon B.G."/>
            <person name="de Wit P.J.G.M."/>
            <person name="Zhong S."/>
            <person name="Goodwin S.B."/>
            <person name="Grigoriev I.V."/>
        </authorList>
    </citation>
    <scope>NUCLEOTIDE SEQUENCE [LARGE SCALE GENOMIC DNA]</scope>
    <source>
        <strain evidence="2 3">SO2202</strain>
    </source>
</reference>
<dbReference type="Proteomes" id="UP000016931">
    <property type="component" value="Unassembled WGS sequence"/>
</dbReference>
<gene>
    <name evidence="2" type="ORF">SEPMUDRAFT_117385</name>
</gene>
<dbReference type="RefSeq" id="XP_016760954.1">
    <property type="nucleotide sequence ID" value="XM_016901333.1"/>
</dbReference>
<protein>
    <submittedName>
        <fullName evidence="2">Uncharacterized protein</fullName>
    </submittedName>
</protein>
<dbReference type="HOGENOM" id="CLU_1836406_0_0_1"/>
<feature type="signal peptide" evidence="1">
    <location>
        <begin position="1"/>
        <end position="18"/>
    </location>
</feature>
<dbReference type="AlphaFoldDB" id="M3CGA5"/>
<evidence type="ECO:0000313" key="3">
    <source>
        <dbReference type="Proteomes" id="UP000016931"/>
    </source>
</evidence>